<keyword evidence="2" id="KW-0808">Transferase</keyword>
<name>A0A498KRW7_MALDO</name>
<dbReference type="InterPro" id="IPR015353">
    <property type="entry name" value="Rubisco_LSMT_subst-bd"/>
</dbReference>
<proteinExistence type="predicted"/>
<dbReference type="InterPro" id="IPR046341">
    <property type="entry name" value="SET_dom_sf"/>
</dbReference>
<evidence type="ECO:0000313" key="6">
    <source>
        <dbReference type="Proteomes" id="UP000290289"/>
    </source>
</evidence>
<evidence type="ECO:0000259" key="4">
    <source>
        <dbReference type="Pfam" id="PF09273"/>
    </source>
</evidence>
<dbReference type="GO" id="GO:0032259">
    <property type="term" value="P:methylation"/>
    <property type="evidence" value="ECO:0007669"/>
    <property type="project" value="UniProtKB-KW"/>
</dbReference>
<feature type="domain" description="Rubisco LSMT substrate-binding" evidence="4">
    <location>
        <begin position="318"/>
        <end position="464"/>
    </location>
</feature>
<dbReference type="GO" id="GO:0016279">
    <property type="term" value="F:protein-lysine N-methyltransferase activity"/>
    <property type="evidence" value="ECO:0007669"/>
    <property type="project" value="TreeGrafter"/>
</dbReference>
<dbReference type="Gene3D" id="3.90.1420.10">
    <property type="entry name" value="Rubisco LSMT, substrate-binding domain"/>
    <property type="match status" value="1"/>
</dbReference>
<evidence type="ECO:0000256" key="3">
    <source>
        <dbReference type="ARBA" id="ARBA00022691"/>
    </source>
</evidence>
<dbReference type="SUPFAM" id="SSF81822">
    <property type="entry name" value="RuBisCo LSMT C-terminal, substrate-binding domain"/>
    <property type="match status" value="1"/>
</dbReference>
<dbReference type="Pfam" id="PF09273">
    <property type="entry name" value="Rubis-subs-bind"/>
    <property type="match status" value="1"/>
</dbReference>
<protein>
    <recommendedName>
        <fullName evidence="4">Rubisco LSMT substrate-binding domain-containing protein</fullName>
    </recommendedName>
</protein>
<evidence type="ECO:0000256" key="1">
    <source>
        <dbReference type="ARBA" id="ARBA00022603"/>
    </source>
</evidence>
<accession>A0A498KRW7</accession>
<evidence type="ECO:0000313" key="5">
    <source>
        <dbReference type="EMBL" id="RXI09184.1"/>
    </source>
</evidence>
<dbReference type="PANTHER" id="PTHR13271">
    <property type="entry name" value="UNCHARACTERIZED PUTATIVE METHYLTRANSFERASE"/>
    <property type="match status" value="1"/>
</dbReference>
<dbReference type="AlphaFoldDB" id="A0A498KRW7"/>
<sequence length="477" mass="54192">MLNIRWLPRRQHLSLSYTLNTKLNFHSLSQPKVDEFDDFLPWLKRKAGADISSALSIGKSAYGTSLFASKSITAGDCVLKVPYSVQLASDNLVPELKDLLSDEVGDAAKLAAVVLLEQRMGNVDCCSSLIYYVVERFSLWSLRFLFMQDSGWAPYIRRLPCPEEMHCTIFWSDDELELIRQSSVYQETINQRSQIEKEFLAIRMALKNFPEMFKSITYKDFMHTYGLVTSRAWGSTKGYSLIPFADFLNHDGTSESIVLSDDDKQFSEVIADRSYAPGEQVLIRYGKFSNATLLLDFGFTHSYNIHDQVQIQGNIPHDDVLREMKWELLKRHHRPISNDVNCFDSSMDSFTIKEVRSGSGKGKGIPQSLRAFARVLCCTSPQELSDLAKEAAEHDGRLARRPLTNSSREIKAHQMLVSKLTRLAEDYDASIMSLGLVSSPITCGRLHIRRQMARDLLNGELRILKSASAWLRNYCDP</sequence>
<organism evidence="5 6">
    <name type="scientific">Malus domestica</name>
    <name type="common">Apple</name>
    <name type="synonym">Pyrus malus</name>
    <dbReference type="NCBI Taxonomy" id="3750"/>
    <lineage>
        <taxon>Eukaryota</taxon>
        <taxon>Viridiplantae</taxon>
        <taxon>Streptophyta</taxon>
        <taxon>Embryophyta</taxon>
        <taxon>Tracheophyta</taxon>
        <taxon>Spermatophyta</taxon>
        <taxon>Magnoliopsida</taxon>
        <taxon>eudicotyledons</taxon>
        <taxon>Gunneridae</taxon>
        <taxon>Pentapetalae</taxon>
        <taxon>rosids</taxon>
        <taxon>fabids</taxon>
        <taxon>Rosales</taxon>
        <taxon>Rosaceae</taxon>
        <taxon>Amygdaloideae</taxon>
        <taxon>Maleae</taxon>
        <taxon>Malus</taxon>
    </lineage>
</organism>
<gene>
    <name evidence="5" type="ORF">DVH24_023345</name>
</gene>
<keyword evidence="1" id="KW-0489">Methyltransferase</keyword>
<dbReference type="Proteomes" id="UP000290289">
    <property type="component" value="Chromosome 1"/>
</dbReference>
<keyword evidence="3" id="KW-0949">S-adenosyl-L-methionine</keyword>
<dbReference type="Gene3D" id="3.90.1410.10">
    <property type="entry name" value="set domain protein methyltransferase, domain 1"/>
    <property type="match status" value="1"/>
</dbReference>
<dbReference type="PANTHER" id="PTHR13271:SF134">
    <property type="entry name" value="OS01G0976450 PROTEIN"/>
    <property type="match status" value="1"/>
</dbReference>
<dbReference type="InterPro" id="IPR050600">
    <property type="entry name" value="SETD3_SETD6_MTase"/>
</dbReference>
<dbReference type="EMBL" id="RDQH01000327">
    <property type="protein sequence ID" value="RXI09184.1"/>
    <property type="molecule type" value="Genomic_DNA"/>
</dbReference>
<dbReference type="SUPFAM" id="SSF82199">
    <property type="entry name" value="SET domain"/>
    <property type="match status" value="1"/>
</dbReference>
<dbReference type="InterPro" id="IPR036464">
    <property type="entry name" value="Rubisco_LSMT_subst-bd_sf"/>
</dbReference>
<comment type="caution">
    <text evidence="5">The sequence shown here is derived from an EMBL/GenBank/DDBJ whole genome shotgun (WGS) entry which is preliminary data.</text>
</comment>
<keyword evidence="6" id="KW-1185">Reference proteome</keyword>
<evidence type="ECO:0000256" key="2">
    <source>
        <dbReference type="ARBA" id="ARBA00022679"/>
    </source>
</evidence>
<reference evidence="5 6" key="1">
    <citation type="submission" date="2018-10" db="EMBL/GenBank/DDBJ databases">
        <title>A high-quality apple genome assembly.</title>
        <authorList>
            <person name="Hu J."/>
        </authorList>
    </citation>
    <scope>NUCLEOTIDE SEQUENCE [LARGE SCALE GENOMIC DNA]</scope>
    <source>
        <strain evidence="6">cv. HFTH1</strain>
        <tissue evidence="5">Young leaf</tissue>
    </source>
</reference>